<evidence type="ECO:0000256" key="6">
    <source>
        <dbReference type="ARBA" id="ARBA00022692"/>
    </source>
</evidence>
<feature type="transmembrane region" description="Helical" evidence="12">
    <location>
        <begin position="12"/>
        <end position="33"/>
    </location>
</feature>
<evidence type="ECO:0000256" key="12">
    <source>
        <dbReference type="SAM" id="Phobius"/>
    </source>
</evidence>
<evidence type="ECO:0000313" key="13">
    <source>
        <dbReference type="EMBL" id="BBE16509.1"/>
    </source>
</evidence>
<keyword evidence="4" id="KW-1003">Cell membrane</keyword>
<keyword evidence="14" id="KW-1185">Reference proteome</keyword>
<proteinExistence type="inferred from homology"/>
<keyword evidence="8" id="KW-0249">Electron transport</keyword>
<keyword evidence="3" id="KW-0813">Transport</keyword>
<keyword evidence="7" id="KW-0479">Metal-binding</keyword>
<evidence type="ECO:0000256" key="1">
    <source>
        <dbReference type="ARBA" id="ARBA00004651"/>
    </source>
</evidence>
<dbReference type="EMBL" id="AP018694">
    <property type="protein sequence ID" value="BBE16509.1"/>
    <property type="molecule type" value="Genomic_DNA"/>
</dbReference>
<dbReference type="GO" id="GO:0005886">
    <property type="term" value="C:plasma membrane"/>
    <property type="evidence" value="ECO:0007669"/>
    <property type="project" value="UniProtKB-SubCell"/>
</dbReference>
<keyword evidence="10" id="KW-0408">Iron</keyword>
<evidence type="ECO:0000313" key="14">
    <source>
        <dbReference type="Proteomes" id="UP001193389"/>
    </source>
</evidence>
<dbReference type="Proteomes" id="UP001193389">
    <property type="component" value="Chromosome"/>
</dbReference>
<evidence type="ECO:0000256" key="11">
    <source>
        <dbReference type="ARBA" id="ARBA00023136"/>
    </source>
</evidence>
<keyword evidence="5" id="KW-0349">Heme</keyword>
<organism evidence="13 14">
    <name type="scientific">Aquipluma nitroreducens</name>
    <dbReference type="NCBI Taxonomy" id="2010828"/>
    <lineage>
        <taxon>Bacteria</taxon>
        <taxon>Pseudomonadati</taxon>
        <taxon>Bacteroidota</taxon>
        <taxon>Bacteroidia</taxon>
        <taxon>Marinilabiliales</taxon>
        <taxon>Prolixibacteraceae</taxon>
        <taxon>Aquipluma</taxon>
    </lineage>
</organism>
<evidence type="ECO:0000256" key="10">
    <source>
        <dbReference type="ARBA" id="ARBA00023004"/>
    </source>
</evidence>
<dbReference type="PANTHER" id="PTHR30365:SF14">
    <property type="entry name" value="CYTOCHROME BD MENAQUINOL OXIDASE SUBUNIT I-RELATED"/>
    <property type="match status" value="1"/>
</dbReference>
<gene>
    <name evidence="13" type="ORF">AQPE_0648</name>
</gene>
<keyword evidence="9 12" id="KW-1133">Transmembrane helix</keyword>
<dbReference type="AlphaFoldDB" id="A0A5K7S4T1"/>
<evidence type="ECO:0000256" key="2">
    <source>
        <dbReference type="ARBA" id="ARBA00009819"/>
    </source>
</evidence>
<reference evidence="13" key="1">
    <citation type="journal article" date="2020" name="Int. J. Syst. Evol. Microbiol.">
        <title>Aquipluma nitroreducens gen. nov. sp. nov., a novel facultatively anaerobic bacterium isolated from a freshwater lake.</title>
        <authorList>
            <person name="Watanabe M."/>
            <person name="Kojima H."/>
            <person name="Fukui M."/>
        </authorList>
    </citation>
    <scope>NUCLEOTIDE SEQUENCE</scope>
    <source>
        <strain evidence="13">MeG22</strain>
    </source>
</reference>
<dbReference type="GO" id="GO:0019646">
    <property type="term" value="P:aerobic electron transport chain"/>
    <property type="evidence" value="ECO:0007669"/>
    <property type="project" value="InterPro"/>
</dbReference>
<dbReference type="InterPro" id="IPR002585">
    <property type="entry name" value="Cyt-d_ubiquinol_oxidase_su_1"/>
</dbReference>
<evidence type="ECO:0000256" key="4">
    <source>
        <dbReference type="ARBA" id="ARBA00022475"/>
    </source>
</evidence>
<keyword evidence="11 12" id="KW-0472">Membrane</keyword>
<dbReference type="GO" id="GO:0016682">
    <property type="term" value="F:oxidoreductase activity, acting on diphenols and related substances as donors, oxygen as acceptor"/>
    <property type="evidence" value="ECO:0007669"/>
    <property type="project" value="TreeGrafter"/>
</dbReference>
<evidence type="ECO:0000256" key="5">
    <source>
        <dbReference type="ARBA" id="ARBA00022617"/>
    </source>
</evidence>
<dbReference type="GO" id="GO:0046872">
    <property type="term" value="F:metal ion binding"/>
    <property type="evidence" value="ECO:0007669"/>
    <property type="project" value="UniProtKB-KW"/>
</dbReference>
<comment type="subcellular location">
    <subcellularLocation>
        <location evidence="1">Cell membrane</location>
        <topology evidence="1">Multi-pass membrane protein</topology>
    </subcellularLocation>
</comment>
<evidence type="ECO:0000256" key="3">
    <source>
        <dbReference type="ARBA" id="ARBA00022448"/>
    </source>
</evidence>
<dbReference type="GO" id="GO:0070069">
    <property type="term" value="C:cytochrome complex"/>
    <property type="evidence" value="ECO:0007669"/>
    <property type="project" value="InterPro"/>
</dbReference>
<dbReference type="PANTHER" id="PTHR30365">
    <property type="entry name" value="CYTOCHROME D UBIQUINOL OXIDASE"/>
    <property type="match status" value="1"/>
</dbReference>
<evidence type="ECO:0000256" key="9">
    <source>
        <dbReference type="ARBA" id="ARBA00022989"/>
    </source>
</evidence>
<protein>
    <submittedName>
        <fullName evidence="13">Cytochrome bd2, subunit I</fullName>
    </submittedName>
</protein>
<evidence type="ECO:0000256" key="7">
    <source>
        <dbReference type="ARBA" id="ARBA00022723"/>
    </source>
</evidence>
<dbReference type="GO" id="GO:0020037">
    <property type="term" value="F:heme binding"/>
    <property type="evidence" value="ECO:0007669"/>
    <property type="project" value="TreeGrafter"/>
</dbReference>
<name>A0A5K7S4T1_9BACT</name>
<dbReference type="GO" id="GO:0009055">
    <property type="term" value="F:electron transfer activity"/>
    <property type="evidence" value="ECO:0007669"/>
    <property type="project" value="InterPro"/>
</dbReference>
<accession>A0A5K7S4T1</accession>
<dbReference type="Pfam" id="PF01654">
    <property type="entry name" value="Cyt_bd_oxida_I"/>
    <property type="match status" value="1"/>
</dbReference>
<dbReference type="KEGG" id="anf:AQPE_0648"/>
<feature type="transmembrane region" description="Helical" evidence="12">
    <location>
        <begin position="53"/>
        <end position="74"/>
    </location>
</feature>
<evidence type="ECO:0000256" key="8">
    <source>
        <dbReference type="ARBA" id="ARBA00022982"/>
    </source>
</evidence>
<keyword evidence="6 12" id="KW-0812">Transmembrane</keyword>
<sequence>MDDFLAARLQMTVSFVFHIVFACIGMTMPWLMFVAELKWIKTGRKVYLDLSKAWARGVAIFFAVGAVSGTVLSFELGLL</sequence>
<comment type="similarity">
    <text evidence="2">Belongs to the cytochrome ubiquinol oxidase subunit 1 family.</text>
</comment>